<dbReference type="Proteomes" id="UP001431783">
    <property type="component" value="Unassembled WGS sequence"/>
</dbReference>
<evidence type="ECO:0000313" key="2">
    <source>
        <dbReference type="EMBL" id="KAK9875872.1"/>
    </source>
</evidence>
<evidence type="ECO:0000313" key="3">
    <source>
        <dbReference type="Proteomes" id="UP001431783"/>
    </source>
</evidence>
<gene>
    <name evidence="2" type="ORF">WA026_009659</name>
</gene>
<keyword evidence="1" id="KW-1133">Transmembrane helix</keyword>
<protein>
    <recommendedName>
        <fullName evidence="4">N-acetyllactosaminide beta-1,3-N-acetylglucosaminyltransferase</fullName>
    </recommendedName>
</protein>
<dbReference type="EMBL" id="JARQZJ010000034">
    <property type="protein sequence ID" value="KAK9875872.1"/>
    <property type="molecule type" value="Genomic_DNA"/>
</dbReference>
<evidence type="ECO:0000256" key="1">
    <source>
        <dbReference type="SAM" id="Phobius"/>
    </source>
</evidence>
<sequence length="438" mass="51432">MLYKTRTELRQSIIILIVAFFFVTLIFLNYAYFSTRAYIYEQSIRNQFSLPPGKFLWNFPPSNYSYCNFNYGLPAKINYTRNNLKYPPQEGENSSYRVLYNAVETYLDDNVPNVTYVTHVTVDFLLFIPEIARYWDGPISIAAFVPARDAQIFIQKITKLCFCLPQMSRVSIHLVFPVNHEPLFEEASNSSSIFNNCNIKNVFVDRLNRIENRLFYPINVGRNAAREAASTYYVMVTDIELIPSKHLAMKFMQFVKGFRNNETPFVFVVPIFEINNGYKVPQNKEQLQQSVKEGVAVYFHRYVCPHCQKFPGIDVWLDTPNSDSIRPFLTVKREYPFHRWEPIFIGTKQDPVYDEALSWEGLQDKMTQMLQMCLLNYNFVILDGAFLVHWPGIKKKGQRVTEAWRTSFIKNNSKEYNHITEQLSRVYDSNKNKKCKLQ</sequence>
<reference evidence="2 3" key="1">
    <citation type="submission" date="2023-03" db="EMBL/GenBank/DDBJ databases">
        <title>Genome insight into feeding habits of ladybird beetles.</title>
        <authorList>
            <person name="Li H.-S."/>
            <person name="Huang Y.-H."/>
            <person name="Pang H."/>
        </authorList>
    </citation>
    <scope>NUCLEOTIDE SEQUENCE [LARGE SCALE GENOMIC DNA]</scope>
    <source>
        <strain evidence="2">SYSU_2023b</strain>
        <tissue evidence="2">Whole body</tissue>
    </source>
</reference>
<dbReference type="PANTHER" id="PTHR47412">
    <property type="entry name" value="FI01434P-RELATED"/>
    <property type="match status" value="1"/>
</dbReference>
<accession>A0AAW1U5D9</accession>
<evidence type="ECO:0008006" key="4">
    <source>
        <dbReference type="Google" id="ProtNLM"/>
    </source>
</evidence>
<keyword evidence="1" id="KW-0812">Transmembrane</keyword>
<feature type="transmembrane region" description="Helical" evidence="1">
    <location>
        <begin position="12"/>
        <end position="33"/>
    </location>
</feature>
<proteinExistence type="predicted"/>
<dbReference type="Pfam" id="PF13896">
    <property type="entry name" value="Glyco_transf_49"/>
    <property type="match status" value="1"/>
</dbReference>
<keyword evidence="3" id="KW-1185">Reference proteome</keyword>
<name>A0AAW1U5D9_9CUCU</name>
<comment type="caution">
    <text evidence="2">The sequence shown here is derived from an EMBL/GenBank/DDBJ whole genome shotgun (WGS) entry which is preliminary data.</text>
</comment>
<keyword evidence="1" id="KW-0472">Membrane</keyword>
<dbReference type="AlphaFoldDB" id="A0AAW1U5D9"/>
<dbReference type="PANTHER" id="PTHR47412:SF1">
    <property type="entry name" value="FI01434P-RELATED"/>
    <property type="match status" value="1"/>
</dbReference>
<organism evidence="2 3">
    <name type="scientific">Henosepilachna vigintioctopunctata</name>
    <dbReference type="NCBI Taxonomy" id="420089"/>
    <lineage>
        <taxon>Eukaryota</taxon>
        <taxon>Metazoa</taxon>
        <taxon>Ecdysozoa</taxon>
        <taxon>Arthropoda</taxon>
        <taxon>Hexapoda</taxon>
        <taxon>Insecta</taxon>
        <taxon>Pterygota</taxon>
        <taxon>Neoptera</taxon>
        <taxon>Endopterygota</taxon>
        <taxon>Coleoptera</taxon>
        <taxon>Polyphaga</taxon>
        <taxon>Cucujiformia</taxon>
        <taxon>Coccinelloidea</taxon>
        <taxon>Coccinellidae</taxon>
        <taxon>Epilachninae</taxon>
        <taxon>Epilachnini</taxon>
        <taxon>Henosepilachna</taxon>
    </lineage>
</organism>